<organism evidence="4 5">
    <name type="scientific">Brachybacterium endophyticum</name>
    <dbReference type="NCBI Taxonomy" id="2182385"/>
    <lineage>
        <taxon>Bacteria</taxon>
        <taxon>Bacillati</taxon>
        <taxon>Actinomycetota</taxon>
        <taxon>Actinomycetes</taxon>
        <taxon>Micrococcales</taxon>
        <taxon>Dermabacteraceae</taxon>
        <taxon>Brachybacterium</taxon>
    </lineage>
</organism>
<evidence type="ECO:0000256" key="2">
    <source>
        <dbReference type="RuleBase" id="RU000461"/>
    </source>
</evidence>
<dbReference type="OrthoDB" id="54272at2"/>
<dbReference type="InterPro" id="IPR001128">
    <property type="entry name" value="Cyt_P450"/>
</dbReference>
<dbReference type="Gene3D" id="1.10.630.10">
    <property type="entry name" value="Cytochrome P450"/>
    <property type="match status" value="1"/>
</dbReference>
<comment type="similarity">
    <text evidence="1 2">Belongs to the cytochrome P450 family.</text>
</comment>
<dbReference type="GO" id="GO:0020037">
    <property type="term" value="F:heme binding"/>
    <property type="evidence" value="ECO:0007669"/>
    <property type="project" value="InterPro"/>
</dbReference>
<dbReference type="InterPro" id="IPR036396">
    <property type="entry name" value="Cyt_P450_sf"/>
</dbReference>
<dbReference type="AlphaFoldDB" id="A0A2U2RKG7"/>
<dbReference type="CDD" id="cd00302">
    <property type="entry name" value="cytochrome_P450"/>
    <property type="match status" value="1"/>
</dbReference>
<dbReference type="GO" id="GO:0005506">
    <property type="term" value="F:iron ion binding"/>
    <property type="evidence" value="ECO:0007669"/>
    <property type="project" value="InterPro"/>
</dbReference>
<dbReference type="PROSITE" id="PS00086">
    <property type="entry name" value="CYTOCHROME_P450"/>
    <property type="match status" value="1"/>
</dbReference>
<keyword evidence="2" id="KW-0349">Heme</keyword>
<evidence type="ECO:0000313" key="5">
    <source>
        <dbReference type="Proteomes" id="UP000245590"/>
    </source>
</evidence>
<reference evidence="4 5" key="1">
    <citation type="submission" date="2018-05" db="EMBL/GenBank/DDBJ databases">
        <title>Brachybacterium sp. M1HQ-2T, whole genome shotgun sequence.</title>
        <authorList>
            <person name="Tuo L."/>
        </authorList>
    </citation>
    <scope>NUCLEOTIDE SEQUENCE [LARGE SCALE GENOMIC DNA]</scope>
    <source>
        <strain evidence="4 5">M1HQ-2</strain>
    </source>
</reference>
<keyword evidence="2" id="KW-0503">Monooxygenase</keyword>
<keyword evidence="2" id="KW-0408">Iron</keyword>
<keyword evidence="2" id="KW-0479">Metal-binding</keyword>
<name>A0A2U2RKG7_9MICO</name>
<dbReference type="GO" id="GO:0016705">
    <property type="term" value="F:oxidoreductase activity, acting on paired donors, with incorporation or reduction of molecular oxygen"/>
    <property type="evidence" value="ECO:0007669"/>
    <property type="project" value="InterPro"/>
</dbReference>
<evidence type="ECO:0000256" key="3">
    <source>
        <dbReference type="SAM" id="MobiDB-lite"/>
    </source>
</evidence>
<dbReference type="InterPro" id="IPR002397">
    <property type="entry name" value="Cyt_P450_B"/>
</dbReference>
<dbReference type="PANTHER" id="PTHR46696:SF1">
    <property type="entry name" value="CYTOCHROME P450 YJIB-RELATED"/>
    <property type="match status" value="1"/>
</dbReference>
<keyword evidence="2" id="KW-0560">Oxidoreductase</keyword>
<gene>
    <name evidence="4" type="ORF">DEO23_04965</name>
</gene>
<dbReference type="PRINTS" id="PR00359">
    <property type="entry name" value="BP450"/>
</dbReference>
<accession>A0A2U2RKG7</accession>
<sequence length="432" mass="47904">MTAPDHTGENEDSEDSEDSRGGGGPGGSRRAVRPHEQGCPVHTELEGARAVRGHRAPRAWRIRSYHGAREVLRRREETTQAGFTSEAIPRGWLRHHPILLSDGPGHDDQRRKVGRFFAPQQVAERSGPTMRRLAERLVGEAVRDGGCDLDDLALLYSVAVTREIVGLTEAPLEAMSRRLVRFMRQPPFDLTRAHWGRTPRQWATAALRGLGPLAAFHLRDVLPAIRRRRREGRDDVITHLLEQGYTRSDVLVECVTYATAGMITTREFIVMACWHLLEDDDLRERFRAGGDEERGAILREIIRLEPVVGHLYRRAHEPFDVEDGPAGAMGVVPGDLLDLCIREANADPEVVGEDPLSLCPHRELPRGAGAAGLSFGAGAHRCPGEHLAITETAVLLGRLFEASPTLLRAPEVSWEDLVAGYRLRGMRLGFPA</sequence>
<dbReference type="SUPFAM" id="SSF48264">
    <property type="entry name" value="Cytochrome P450"/>
    <property type="match status" value="1"/>
</dbReference>
<dbReference type="RefSeq" id="WP_109274929.1">
    <property type="nucleotide sequence ID" value="NZ_QFKX01000002.1"/>
</dbReference>
<evidence type="ECO:0000256" key="1">
    <source>
        <dbReference type="ARBA" id="ARBA00010617"/>
    </source>
</evidence>
<dbReference type="PRINTS" id="PR00385">
    <property type="entry name" value="P450"/>
</dbReference>
<keyword evidence="5" id="KW-1185">Reference proteome</keyword>
<dbReference type="Pfam" id="PF00067">
    <property type="entry name" value="p450"/>
    <property type="match status" value="1"/>
</dbReference>
<comment type="caution">
    <text evidence="4">The sequence shown here is derived from an EMBL/GenBank/DDBJ whole genome shotgun (WGS) entry which is preliminary data.</text>
</comment>
<protein>
    <submittedName>
        <fullName evidence="4">Cytochrome P450</fullName>
    </submittedName>
</protein>
<proteinExistence type="inferred from homology"/>
<dbReference type="EMBL" id="QFKX01000002">
    <property type="protein sequence ID" value="PWH06336.1"/>
    <property type="molecule type" value="Genomic_DNA"/>
</dbReference>
<feature type="region of interest" description="Disordered" evidence="3">
    <location>
        <begin position="1"/>
        <end position="43"/>
    </location>
</feature>
<dbReference type="Proteomes" id="UP000245590">
    <property type="component" value="Unassembled WGS sequence"/>
</dbReference>
<dbReference type="GO" id="GO:0004497">
    <property type="term" value="F:monooxygenase activity"/>
    <property type="evidence" value="ECO:0007669"/>
    <property type="project" value="UniProtKB-KW"/>
</dbReference>
<evidence type="ECO:0000313" key="4">
    <source>
        <dbReference type="EMBL" id="PWH06336.1"/>
    </source>
</evidence>
<dbReference type="InterPro" id="IPR017972">
    <property type="entry name" value="Cyt_P450_CS"/>
</dbReference>
<dbReference type="PANTHER" id="PTHR46696">
    <property type="entry name" value="P450, PUTATIVE (EUROFUNG)-RELATED"/>
    <property type="match status" value="1"/>
</dbReference>